<dbReference type="OrthoDB" id="6957369at2"/>
<dbReference type="EMBL" id="CP014870">
    <property type="protein sequence ID" value="ANJ58399.1"/>
    <property type="molecule type" value="Genomic_DNA"/>
</dbReference>
<protein>
    <recommendedName>
        <fullName evidence="3">Lipoprotein</fullName>
    </recommendedName>
</protein>
<reference evidence="1 2" key="1">
    <citation type="journal article" date="2018" name="Syst. Appl. Microbiol.">
        <title>Pseudomonas silesiensis sp. nov. strain A3T isolated from a biological pesticide sewage treatment plant and analysis of the complete genome sequence.</title>
        <authorList>
            <person name="Kaminski M.A."/>
            <person name="Furmanczyk E.M."/>
            <person name="Sobczak A."/>
            <person name="Dziembowski A."/>
            <person name="Lipinski L."/>
        </authorList>
    </citation>
    <scope>NUCLEOTIDE SEQUENCE [LARGE SCALE GENOMIC DNA]</scope>
    <source>
        <strain evidence="1 2">A3</strain>
    </source>
</reference>
<sequence length="181" mass="19167">MRTLLVAAIGLTLSGCGNLANVRSYSTPYAEPTSGDTARMRVITNGMARGVPARDCVDWNSPGAGVMAVAQSGFASRNGQNLGMPVSQTRVQAADLVRTELKVPANQPFTVNFQSQGSVSNGYSYSCQQSLRFTPQAGKDYELIMLESGQCLMSLQRLDTTGNPSPVAVEPARLCNASDAL</sequence>
<evidence type="ECO:0008006" key="3">
    <source>
        <dbReference type="Google" id="ProtNLM"/>
    </source>
</evidence>
<evidence type="ECO:0000313" key="1">
    <source>
        <dbReference type="EMBL" id="ANJ58399.1"/>
    </source>
</evidence>
<keyword evidence="2" id="KW-1185">Reference proteome</keyword>
<dbReference type="Proteomes" id="UP000078354">
    <property type="component" value="Chromosome"/>
</dbReference>
<organism evidence="1 2">
    <name type="scientific">Pseudomonas silesiensis</name>
    <dbReference type="NCBI Taxonomy" id="1853130"/>
    <lineage>
        <taxon>Bacteria</taxon>
        <taxon>Pseudomonadati</taxon>
        <taxon>Pseudomonadota</taxon>
        <taxon>Gammaproteobacteria</taxon>
        <taxon>Pseudomonadales</taxon>
        <taxon>Pseudomonadaceae</taxon>
        <taxon>Pseudomonas</taxon>
    </lineage>
</organism>
<dbReference type="PROSITE" id="PS51257">
    <property type="entry name" value="PROKAR_LIPOPROTEIN"/>
    <property type="match status" value="1"/>
</dbReference>
<name>A0A191Z057_9PSED</name>
<gene>
    <name evidence="1" type="ORF">PMA3_25800</name>
</gene>
<accession>A0A191Z057</accession>
<dbReference type="STRING" id="1853130.PMA3_25800"/>
<evidence type="ECO:0000313" key="2">
    <source>
        <dbReference type="Proteomes" id="UP000078354"/>
    </source>
</evidence>
<dbReference type="KEGG" id="psil:PMA3_25800"/>
<dbReference type="RefSeq" id="WP_064679837.1">
    <property type="nucleotide sequence ID" value="NZ_CP014870.1"/>
</dbReference>
<proteinExistence type="predicted"/>
<dbReference type="AlphaFoldDB" id="A0A191Z057"/>